<reference evidence="2" key="1">
    <citation type="submission" date="2021-02" db="EMBL/GenBank/DDBJ databases">
        <authorList>
            <person name="Cremers G."/>
            <person name="Picone N."/>
        </authorList>
    </citation>
    <scope>NUCLEOTIDE SEQUENCE</scope>
    <source>
        <strain evidence="2">PQ17</strain>
    </source>
</reference>
<gene>
    <name evidence="2" type="ORF">MPNT_10425</name>
</gene>
<comment type="caution">
    <text evidence="2">The sequence shown here is derived from an EMBL/GenBank/DDBJ whole genome shotgun (WGS) entry which is preliminary data.</text>
</comment>
<dbReference type="EMBL" id="CAJNOB010000001">
    <property type="protein sequence ID" value="CAF0689903.1"/>
    <property type="molecule type" value="Genomic_DNA"/>
</dbReference>
<proteinExistence type="predicted"/>
<accession>A0A8J2BR50</accession>
<keyword evidence="3" id="KW-1185">Reference proteome</keyword>
<dbReference type="Proteomes" id="UP000663859">
    <property type="component" value="Unassembled WGS sequence"/>
</dbReference>
<evidence type="ECO:0000313" key="3">
    <source>
        <dbReference type="Proteomes" id="UP000663859"/>
    </source>
</evidence>
<feature type="region of interest" description="Disordered" evidence="1">
    <location>
        <begin position="1"/>
        <end position="27"/>
    </location>
</feature>
<dbReference type="AlphaFoldDB" id="A0A8J2BR50"/>
<name>A0A8J2BR50_9BACT</name>
<evidence type="ECO:0000313" key="2">
    <source>
        <dbReference type="EMBL" id="CAF0689903.1"/>
    </source>
</evidence>
<sequence>MGLSSGGIRACERKRGHRRSDQKARKHSLFKRSATNTLEEFFLEGRAPTDSLRAKRKRKKARHTIGFRIEEKIQGEPASFELWRLREKKIRFLTNVSVDLRKKAAIDPGVMGSFSSGSFGKEISSWFAHRLVCGSFSAWFYLGVHGQVCHVPEGRCATFCTKNNQG</sequence>
<feature type="compositionally biased region" description="Basic residues" evidence="1">
    <location>
        <begin position="12"/>
        <end position="27"/>
    </location>
</feature>
<evidence type="ECO:0000256" key="1">
    <source>
        <dbReference type="SAM" id="MobiDB-lite"/>
    </source>
</evidence>
<protein>
    <submittedName>
        <fullName evidence="2">Uncharacterized protein</fullName>
    </submittedName>
</protein>
<organism evidence="2 3">
    <name type="scientific">Candidatus Methylacidithermus pantelleriae</name>
    <dbReference type="NCBI Taxonomy" id="2744239"/>
    <lineage>
        <taxon>Bacteria</taxon>
        <taxon>Pseudomonadati</taxon>
        <taxon>Verrucomicrobiota</taxon>
        <taxon>Methylacidiphilae</taxon>
        <taxon>Methylacidiphilales</taxon>
        <taxon>Methylacidiphilaceae</taxon>
        <taxon>Candidatus Methylacidithermus</taxon>
    </lineage>
</organism>